<keyword evidence="2" id="KW-0732">Signal</keyword>
<protein>
    <recommendedName>
        <fullName evidence="3">EF-hand domain-containing protein</fullName>
    </recommendedName>
</protein>
<reference evidence="4 5" key="1">
    <citation type="submission" date="2018-01" db="EMBL/GenBank/DDBJ databases">
        <title>Halomonas endophytica sp. nov., isolated from storage liquid in the stems of Populus euphratica.</title>
        <authorList>
            <person name="Chen C."/>
        </authorList>
    </citation>
    <scope>NUCLEOTIDE SEQUENCE [LARGE SCALE GENOMIC DNA]</scope>
    <source>
        <strain evidence="4 5">DSM 26881</strain>
    </source>
</reference>
<feature type="region of interest" description="Disordered" evidence="1">
    <location>
        <begin position="41"/>
        <end position="69"/>
    </location>
</feature>
<dbReference type="Proteomes" id="UP000235346">
    <property type="component" value="Unassembled WGS sequence"/>
</dbReference>
<dbReference type="Gene3D" id="1.10.238.10">
    <property type="entry name" value="EF-hand"/>
    <property type="match status" value="1"/>
</dbReference>
<comment type="caution">
    <text evidence="4">The sequence shown here is derived from an EMBL/GenBank/DDBJ whole genome shotgun (WGS) entry which is preliminary data.</text>
</comment>
<keyword evidence="5" id="KW-1185">Reference proteome</keyword>
<feature type="domain" description="EF-hand" evidence="3">
    <location>
        <begin position="78"/>
        <end position="95"/>
    </location>
</feature>
<feature type="signal peptide" evidence="2">
    <location>
        <begin position="1"/>
        <end position="25"/>
    </location>
</feature>
<dbReference type="GO" id="GO:0005509">
    <property type="term" value="F:calcium ion binding"/>
    <property type="evidence" value="ECO:0007669"/>
    <property type="project" value="InterPro"/>
</dbReference>
<sequence>MDMVTHRLALMGLLGSLLIPGVAWAEDGEPFRERRMQEVRYETSAPQHRGSGFSRLDTDGDGRITASEAANRPLPEAFWILDRNQDGALTPQEYRYRPQ</sequence>
<dbReference type="InterPro" id="IPR011992">
    <property type="entry name" value="EF-hand-dom_pair"/>
</dbReference>
<dbReference type="EMBL" id="PNRE01000090">
    <property type="protein sequence ID" value="PMR67435.1"/>
    <property type="molecule type" value="Genomic_DNA"/>
</dbReference>
<evidence type="ECO:0000256" key="1">
    <source>
        <dbReference type="SAM" id="MobiDB-lite"/>
    </source>
</evidence>
<gene>
    <name evidence="4" type="ORF">C1H66_19035</name>
</gene>
<dbReference type="SUPFAM" id="SSF47473">
    <property type="entry name" value="EF-hand"/>
    <property type="match status" value="1"/>
</dbReference>
<evidence type="ECO:0000256" key="2">
    <source>
        <dbReference type="SAM" id="SignalP"/>
    </source>
</evidence>
<dbReference type="AlphaFoldDB" id="A0A2N7TGX1"/>
<feature type="domain" description="EF-hand" evidence="3">
    <location>
        <begin position="53"/>
        <end position="68"/>
    </location>
</feature>
<evidence type="ECO:0000259" key="3">
    <source>
        <dbReference type="Pfam" id="PF13202"/>
    </source>
</evidence>
<evidence type="ECO:0000313" key="4">
    <source>
        <dbReference type="EMBL" id="PMR67435.1"/>
    </source>
</evidence>
<dbReference type="OrthoDB" id="6171021at2"/>
<proteinExistence type="predicted"/>
<organism evidence="4 5">
    <name type="scientific">Halomonas heilongjiangensis</name>
    <dbReference type="NCBI Taxonomy" id="1387883"/>
    <lineage>
        <taxon>Bacteria</taxon>
        <taxon>Pseudomonadati</taxon>
        <taxon>Pseudomonadota</taxon>
        <taxon>Gammaproteobacteria</taxon>
        <taxon>Oceanospirillales</taxon>
        <taxon>Halomonadaceae</taxon>
        <taxon>Halomonas</taxon>
    </lineage>
</organism>
<dbReference type="InterPro" id="IPR018247">
    <property type="entry name" value="EF_Hand_1_Ca_BS"/>
</dbReference>
<dbReference type="InterPro" id="IPR002048">
    <property type="entry name" value="EF_hand_dom"/>
</dbReference>
<dbReference type="Pfam" id="PF13202">
    <property type="entry name" value="EF-hand_5"/>
    <property type="match status" value="2"/>
</dbReference>
<accession>A0A2N7TGX1</accession>
<feature type="chain" id="PRO_5014898937" description="EF-hand domain-containing protein" evidence="2">
    <location>
        <begin position="26"/>
        <end position="99"/>
    </location>
</feature>
<name>A0A2N7TGX1_9GAMM</name>
<dbReference type="PROSITE" id="PS00018">
    <property type="entry name" value="EF_HAND_1"/>
    <property type="match status" value="1"/>
</dbReference>
<evidence type="ECO:0000313" key="5">
    <source>
        <dbReference type="Proteomes" id="UP000235346"/>
    </source>
</evidence>